<proteinExistence type="predicted"/>
<dbReference type="RefSeq" id="WP_170865310.1">
    <property type="nucleotide sequence ID" value="NZ_FRAS01000026.1"/>
</dbReference>
<protein>
    <submittedName>
        <fullName evidence="1">Uncharacterized protein</fullName>
    </submittedName>
</protein>
<dbReference type="STRING" id="1121959.SAMN02746009_03646"/>
<dbReference type="EMBL" id="FRAS01000026">
    <property type="protein sequence ID" value="SHL93491.1"/>
    <property type="molecule type" value="Genomic_DNA"/>
</dbReference>
<gene>
    <name evidence="1" type="ORF">SAMN02746009_03646</name>
</gene>
<evidence type="ECO:0000313" key="2">
    <source>
        <dbReference type="Proteomes" id="UP000183947"/>
    </source>
</evidence>
<reference evidence="2" key="1">
    <citation type="submission" date="2016-11" db="EMBL/GenBank/DDBJ databases">
        <authorList>
            <person name="Varghese N."/>
            <person name="Submissions S."/>
        </authorList>
    </citation>
    <scope>NUCLEOTIDE SEQUENCE [LARGE SCALE GENOMIC DNA]</scope>
    <source>
        <strain evidence="2">DSM 18569</strain>
    </source>
</reference>
<dbReference type="Proteomes" id="UP000183947">
    <property type="component" value="Unassembled WGS sequence"/>
</dbReference>
<keyword evidence="2" id="KW-1185">Reference proteome</keyword>
<sequence length="134" mass="14486">MLVRVVGLPIATPLYNVDVSTKTILVHELQQLATRVQLTTTLAASTPGEELVIFNQIPDDNGGQPLPGNPLFGEAVATPPIVIVVPRCIVPGCDGVFSGLEFRTTLWDRYSTAAPAQLRQYGLLSSVVRKAYNR</sequence>
<dbReference type="AlphaFoldDB" id="A0A1M7ENW8"/>
<accession>A0A1M7ENW8</accession>
<evidence type="ECO:0000313" key="1">
    <source>
        <dbReference type="EMBL" id="SHL93491.1"/>
    </source>
</evidence>
<name>A0A1M7ENW8_9BACT</name>
<organism evidence="1 2">
    <name type="scientific">Hymenobacter psychrotolerans DSM 18569</name>
    <dbReference type="NCBI Taxonomy" id="1121959"/>
    <lineage>
        <taxon>Bacteria</taxon>
        <taxon>Pseudomonadati</taxon>
        <taxon>Bacteroidota</taxon>
        <taxon>Cytophagia</taxon>
        <taxon>Cytophagales</taxon>
        <taxon>Hymenobacteraceae</taxon>
        <taxon>Hymenobacter</taxon>
    </lineage>
</organism>